<dbReference type="EMBL" id="WBPG01000014">
    <property type="protein sequence ID" value="KAB2443637.1"/>
    <property type="molecule type" value="Genomic_DNA"/>
</dbReference>
<sequence>MKKMRWTILLVMIMMGSIVGCSEKKEVERASTESKNNNEKNEASKLVGNWQNDDWYFTLKKQNENLVMSLEDDGKYWDLTLEVQNVKKDRVEAIVVNSSSQSQERSIGSKVIFKLKGDGDLEEIIESPSGVQQAMAFTKTAESRSTWAEKKKKREATREEFSGKLQALVEKKWINEEVFQVWYAGDEITFTYFGDDSSGLNIKIDTISDSEYKGKVVNATKKPEWKGKQAVVKTTSSGVLEVYVGNAKKLTLKSSDIEEIKYKKELSGKWKGEQNTQSFSITVFSGNEINISPDEEKTLKIGIFEIEGNVLKGKVANAPGSDYKEEWLGKPIEIHVKNEKELELIVNKKEKLVLTK</sequence>
<name>A0A7V7S8W9_9BACI</name>
<protein>
    <recommendedName>
        <fullName evidence="3">Lipoprotein</fullName>
    </recommendedName>
</protein>
<dbReference type="Proteomes" id="UP000470409">
    <property type="component" value="Unassembled WGS sequence"/>
</dbReference>
<dbReference type="PROSITE" id="PS51257">
    <property type="entry name" value="PROKAR_LIPOPROTEIN"/>
    <property type="match status" value="1"/>
</dbReference>
<organism evidence="1 2">
    <name type="scientific">Bacillus luti</name>
    <dbReference type="NCBI Taxonomy" id="2026191"/>
    <lineage>
        <taxon>Bacteria</taxon>
        <taxon>Bacillati</taxon>
        <taxon>Bacillota</taxon>
        <taxon>Bacilli</taxon>
        <taxon>Bacillales</taxon>
        <taxon>Bacillaceae</taxon>
        <taxon>Bacillus</taxon>
        <taxon>Bacillus cereus group</taxon>
    </lineage>
</organism>
<proteinExistence type="predicted"/>
<evidence type="ECO:0000313" key="2">
    <source>
        <dbReference type="Proteomes" id="UP000470409"/>
    </source>
</evidence>
<accession>A0A7V7S8W9</accession>
<reference evidence="1 2" key="1">
    <citation type="submission" date="2019-10" db="EMBL/GenBank/DDBJ databases">
        <title>Bacillus from the desert of Cuatro Cinegas, Coahuila.</title>
        <authorList>
            <person name="Olmedo-Alvarez G."/>
            <person name="Saldana S."/>
            <person name="Barcelo D."/>
        </authorList>
    </citation>
    <scope>NUCLEOTIDE SEQUENCE [LARGE SCALE GENOMIC DNA]</scope>
    <source>
        <strain evidence="1 2">CH155b_5T</strain>
    </source>
</reference>
<comment type="caution">
    <text evidence="1">The sequence shown here is derived from an EMBL/GenBank/DDBJ whole genome shotgun (WGS) entry which is preliminary data.</text>
</comment>
<dbReference type="AlphaFoldDB" id="A0A7V7S8W9"/>
<gene>
    <name evidence="1" type="ORF">F8163_11275</name>
</gene>
<evidence type="ECO:0000313" key="1">
    <source>
        <dbReference type="EMBL" id="KAB2443637.1"/>
    </source>
</evidence>
<evidence type="ECO:0008006" key="3">
    <source>
        <dbReference type="Google" id="ProtNLM"/>
    </source>
</evidence>
<dbReference type="RefSeq" id="WP_151625909.1">
    <property type="nucleotide sequence ID" value="NZ_WBPG01000014.1"/>
</dbReference>